<sequence length="357" mass="39175">MSGLFNKQPSVATGQELQNDVVLANGPEDSVSDIAFSSQSNHLSVASWDGKVRIYEIDQSSGQNQGRAMFEHTGPVLSARWSNDGTKVASGATDKTVKLFDVQSQQAQQIGVHDAPVRSIRFVECGPTNTPVVVSGSWDKTLKYWDMRSPQPVATVALPERVYSMDSVAKLLVVGCAERQICIFDLNNPQQIFKTKESPLKMQTRVVSCYPQANGYAVGSIEGRCAIQYVNDAEQSKLGFSFKCHRVQKSNNLSGGPTSEAYPVNSIVFHPTFSTFATAGSDGVFTFWDKDVKQRLKGFPSVGGTISSTAFNRDGSIFAYAISYDWSKGFEYNKPDTPNVIKLHATKDDEVKPKNKR</sequence>
<dbReference type="EMBL" id="SWFT01000137">
    <property type="protein sequence ID" value="KAA8898742.1"/>
    <property type="molecule type" value="Genomic_DNA"/>
</dbReference>
<keyword evidence="2 4" id="KW-0853">WD repeat</keyword>
<accession>A0A642UH23</accession>
<evidence type="ECO:0008006" key="7">
    <source>
        <dbReference type="Google" id="ProtNLM"/>
    </source>
</evidence>
<evidence type="ECO:0000256" key="3">
    <source>
        <dbReference type="ARBA" id="ARBA00022737"/>
    </source>
</evidence>
<dbReference type="SMART" id="SM00320">
    <property type="entry name" value="WD40"/>
    <property type="match status" value="5"/>
</dbReference>
<dbReference type="Pfam" id="PF00400">
    <property type="entry name" value="WD40"/>
    <property type="match status" value="4"/>
</dbReference>
<protein>
    <recommendedName>
        <fullName evidence="7">Anaphase-promoting complex subunit 4 WD40 domain-containing protein</fullName>
    </recommendedName>
</protein>
<feature type="repeat" description="WD" evidence="4">
    <location>
        <begin position="257"/>
        <end position="289"/>
    </location>
</feature>
<dbReference type="RefSeq" id="XP_034010667.1">
    <property type="nucleotide sequence ID" value="XM_034157475.1"/>
</dbReference>
<reference evidence="5 6" key="1">
    <citation type="submission" date="2019-07" db="EMBL/GenBank/DDBJ databases">
        <title>Genome assembly of two rare yeast pathogens: Diutina rugosa and Trichomonascus ciferrii.</title>
        <authorList>
            <person name="Mixao V."/>
            <person name="Saus E."/>
            <person name="Hansen A."/>
            <person name="Lass-Flor C."/>
            <person name="Gabaldon T."/>
        </authorList>
    </citation>
    <scope>NUCLEOTIDE SEQUENCE [LARGE SCALE GENOMIC DNA]</scope>
    <source>
        <strain evidence="5 6">CBS 613</strain>
    </source>
</reference>
<dbReference type="PRINTS" id="PR00320">
    <property type="entry name" value="GPROTEINBRPT"/>
</dbReference>
<feature type="repeat" description="WD" evidence="4">
    <location>
        <begin position="69"/>
        <end position="110"/>
    </location>
</feature>
<evidence type="ECO:0000256" key="1">
    <source>
        <dbReference type="ARBA" id="ARBA00007830"/>
    </source>
</evidence>
<dbReference type="Proteomes" id="UP000449547">
    <property type="component" value="Unassembled WGS sequence"/>
</dbReference>
<dbReference type="PROSITE" id="PS50294">
    <property type="entry name" value="WD_REPEATS_REGION"/>
    <property type="match status" value="1"/>
</dbReference>
<dbReference type="InterPro" id="IPR036322">
    <property type="entry name" value="WD40_repeat_dom_sf"/>
</dbReference>
<dbReference type="PANTHER" id="PTHR10971">
    <property type="entry name" value="MRNA EXPORT FACTOR AND BUB3"/>
    <property type="match status" value="1"/>
</dbReference>
<dbReference type="PROSITE" id="PS50082">
    <property type="entry name" value="WD_REPEATS_2"/>
    <property type="match status" value="4"/>
</dbReference>
<dbReference type="OrthoDB" id="256303at2759"/>
<dbReference type="InterPro" id="IPR001680">
    <property type="entry name" value="WD40_rpt"/>
</dbReference>
<name>A0A642UH23_DIURU</name>
<dbReference type="InterPro" id="IPR015943">
    <property type="entry name" value="WD40/YVTN_repeat-like_dom_sf"/>
</dbReference>
<dbReference type="OMA" id="YSHNTRD"/>
<feature type="repeat" description="WD" evidence="4">
    <location>
        <begin position="24"/>
        <end position="65"/>
    </location>
</feature>
<feature type="repeat" description="WD" evidence="4">
    <location>
        <begin position="110"/>
        <end position="155"/>
    </location>
</feature>
<organism evidence="5 6">
    <name type="scientific">Diutina rugosa</name>
    <name type="common">Yeast</name>
    <name type="synonym">Candida rugosa</name>
    <dbReference type="NCBI Taxonomy" id="5481"/>
    <lineage>
        <taxon>Eukaryota</taxon>
        <taxon>Fungi</taxon>
        <taxon>Dikarya</taxon>
        <taxon>Ascomycota</taxon>
        <taxon>Saccharomycotina</taxon>
        <taxon>Pichiomycetes</taxon>
        <taxon>Debaryomycetaceae</taxon>
        <taxon>Diutina</taxon>
    </lineage>
</organism>
<dbReference type="SUPFAM" id="SSF50978">
    <property type="entry name" value="WD40 repeat-like"/>
    <property type="match status" value="1"/>
</dbReference>
<dbReference type="Gene3D" id="2.130.10.10">
    <property type="entry name" value="YVTN repeat-like/Quinoprotein amine dehydrogenase"/>
    <property type="match status" value="1"/>
</dbReference>
<dbReference type="VEuPathDB" id="FungiDB:DIURU_004586"/>
<evidence type="ECO:0000256" key="2">
    <source>
        <dbReference type="ARBA" id="ARBA00022574"/>
    </source>
</evidence>
<comment type="similarity">
    <text evidence="1">Belongs to the WD repeat rae1 family.</text>
</comment>
<dbReference type="AlphaFoldDB" id="A0A642UH23"/>
<dbReference type="FunFam" id="2.130.10.10:FF:000190">
    <property type="entry name" value="Nuclear pore complex subunit"/>
    <property type="match status" value="1"/>
</dbReference>
<keyword evidence="6" id="KW-1185">Reference proteome</keyword>
<dbReference type="GeneID" id="54783237"/>
<proteinExistence type="inferred from homology"/>
<gene>
    <name evidence="5" type="ORF">DIURU_004586</name>
</gene>
<evidence type="ECO:0000256" key="4">
    <source>
        <dbReference type="PROSITE-ProRule" id="PRU00221"/>
    </source>
</evidence>
<keyword evidence="3" id="KW-0677">Repeat</keyword>
<evidence type="ECO:0000313" key="5">
    <source>
        <dbReference type="EMBL" id="KAA8898742.1"/>
    </source>
</evidence>
<evidence type="ECO:0000313" key="6">
    <source>
        <dbReference type="Proteomes" id="UP000449547"/>
    </source>
</evidence>
<comment type="caution">
    <text evidence="5">The sequence shown here is derived from an EMBL/GenBank/DDBJ whole genome shotgun (WGS) entry which is preliminary data.</text>
</comment>
<dbReference type="InterPro" id="IPR020472">
    <property type="entry name" value="WD40_PAC1"/>
</dbReference>